<organism evidence="8 9">
    <name type="scientific">Diploptera punctata</name>
    <name type="common">Pacific beetle cockroach</name>
    <dbReference type="NCBI Taxonomy" id="6984"/>
    <lineage>
        <taxon>Eukaryota</taxon>
        <taxon>Metazoa</taxon>
        <taxon>Ecdysozoa</taxon>
        <taxon>Arthropoda</taxon>
        <taxon>Hexapoda</taxon>
        <taxon>Insecta</taxon>
        <taxon>Pterygota</taxon>
        <taxon>Neoptera</taxon>
        <taxon>Polyneoptera</taxon>
        <taxon>Dictyoptera</taxon>
        <taxon>Blattodea</taxon>
        <taxon>Blaberoidea</taxon>
        <taxon>Blaberidae</taxon>
        <taxon>Diplopterinae</taxon>
        <taxon>Diploptera</taxon>
    </lineage>
</organism>
<keyword evidence="3" id="KW-0813">Transport</keyword>
<proteinExistence type="inferred from homology"/>
<keyword evidence="4" id="KW-0812">Transmembrane</keyword>
<dbReference type="GO" id="GO:0042626">
    <property type="term" value="F:ATPase-coupled transmembrane transporter activity"/>
    <property type="evidence" value="ECO:0007669"/>
    <property type="project" value="TreeGrafter"/>
</dbReference>
<protein>
    <recommendedName>
        <fullName evidence="7">ABC transporter domain-containing protein</fullName>
    </recommendedName>
</protein>
<dbReference type="GO" id="GO:0005524">
    <property type="term" value="F:ATP binding"/>
    <property type="evidence" value="ECO:0007669"/>
    <property type="project" value="InterPro"/>
</dbReference>
<evidence type="ECO:0000256" key="5">
    <source>
        <dbReference type="ARBA" id="ARBA00022989"/>
    </source>
</evidence>
<dbReference type="GO" id="GO:0016887">
    <property type="term" value="F:ATP hydrolysis activity"/>
    <property type="evidence" value="ECO:0007669"/>
    <property type="project" value="InterPro"/>
</dbReference>
<dbReference type="InterPro" id="IPR027417">
    <property type="entry name" value="P-loop_NTPase"/>
</dbReference>
<comment type="similarity">
    <text evidence="2">Belongs to the ABC transporter superfamily. ABCG family. Eye pigment precursor importer (TC 3.A.1.204) subfamily.</text>
</comment>
<dbReference type="InterPro" id="IPR050352">
    <property type="entry name" value="ABCG_transporters"/>
</dbReference>
<keyword evidence="5" id="KW-1133">Transmembrane helix</keyword>
<accession>A0AAD8AIZ2</accession>
<dbReference type="AlphaFoldDB" id="A0AAD8AIZ2"/>
<sequence length="164" mass="17710">YGAKNVSQYRRKSTQHSILKGIDGSFKSGRLTAILGASGAGKSTLLNVLSGFRTHGVTGTILINGHERNVSEFQKSSCYIAQECAMMSYLTTEETLMTAADLKLGTNISKTVKKSLVREVLQVLGLLKAKDTLVAKLSGGEKKRLSIGVELLTNPPVMFFDEPT</sequence>
<feature type="non-terminal residue" evidence="8">
    <location>
        <position position="1"/>
    </location>
</feature>
<evidence type="ECO:0000313" key="9">
    <source>
        <dbReference type="Proteomes" id="UP001233999"/>
    </source>
</evidence>
<keyword evidence="9" id="KW-1185">Reference proteome</keyword>
<gene>
    <name evidence="8" type="ORF">L9F63_010449</name>
</gene>
<dbReference type="PANTHER" id="PTHR48041:SF118">
    <property type="entry name" value="ATP-BINDING CASSETTE TRANSPORTER (ABC TRANSPORTER) FAMILY G MEMBER 16"/>
    <property type="match status" value="1"/>
</dbReference>
<comment type="caution">
    <text evidence="8">The sequence shown here is derived from an EMBL/GenBank/DDBJ whole genome shotgun (WGS) entry which is preliminary data.</text>
</comment>
<evidence type="ECO:0000313" key="8">
    <source>
        <dbReference type="EMBL" id="KAJ9599057.1"/>
    </source>
</evidence>
<evidence type="ECO:0000256" key="3">
    <source>
        <dbReference type="ARBA" id="ARBA00022448"/>
    </source>
</evidence>
<reference evidence="8" key="1">
    <citation type="journal article" date="2023" name="IScience">
        <title>Live-bearing cockroach genome reveals convergent evolutionary mechanisms linked to viviparity in insects and beyond.</title>
        <authorList>
            <person name="Fouks B."/>
            <person name="Harrison M.C."/>
            <person name="Mikhailova A.A."/>
            <person name="Marchal E."/>
            <person name="English S."/>
            <person name="Carruthers M."/>
            <person name="Jennings E.C."/>
            <person name="Chiamaka E.L."/>
            <person name="Frigard R.A."/>
            <person name="Pippel M."/>
            <person name="Attardo G.M."/>
            <person name="Benoit J.B."/>
            <person name="Bornberg-Bauer E."/>
            <person name="Tobe S.S."/>
        </authorList>
    </citation>
    <scope>NUCLEOTIDE SEQUENCE</scope>
    <source>
        <strain evidence="8">Stay&amp;Tobe</strain>
    </source>
</reference>
<feature type="domain" description="ABC transporter" evidence="7">
    <location>
        <begin position="19"/>
        <end position="164"/>
    </location>
</feature>
<dbReference type="EMBL" id="JASPKZ010000838">
    <property type="protein sequence ID" value="KAJ9599057.1"/>
    <property type="molecule type" value="Genomic_DNA"/>
</dbReference>
<reference evidence="8" key="2">
    <citation type="submission" date="2023-05" db="EMBL/GenBank/DDBJ databases">
        <authorList>
            <person name="Fouks B."/>
        </authorList>
    </citation>
    <scope>NUCLEOTIDE SEQUENCE</scope>
    <source>
        <strain evidence="8">Stay&amp;Tobe</strain>
        <tissue evidence="8">Testes</tissue>
    </source>
</reference>
<dbReference type="Gene3D" id="3.40.50.300">
    <property type="entry name" value="P-loop containing nucleotide triphosphate hydrolases"/>
    <property type="match status" value="1"/>
</dbReference>
<evidence type="ECO:0000259" key="7">
    <source>
        <dbReference type="Pfam" id="PF00005"/>
    </source>
</evidence>
<name>A0AAD8AIZ2_DIPPU</name>
<dbReference type="PANTHER" id="PTHR48041">
    <property type="entry name" value="ABC TRANSPORTER G FAMILY MEMBER 28"/>
    <property type="match status" value="1"/>
</dbReference>
<evidence type="ECO:0000256" key="1">
    <source>
        <dbReference type="ARBA" id="ARBA00004141"/>
    </source>
</evidence>
<dbReference type="Proteomes" id="UP001233999">
    <property type="component" value="Unassembled WGS sequence"/>
</dbReference>
<keyword evidence="6" id="KW-0472">Membrane</keyword>
<dbReference type="Pfam" id="PF00005">
    <property type="entry name" value="ABC_tran"/>
    <property type="match status" value="1"/>
</dbReference>
<dbReference type="SUPFAM" id="SSF52540">
    <property type="entry name" value="P-loop containing nucleoside triphosphate hydrolases"/>
    <property type="match status" value="1"/>
</dbReference>
<evidence type="ECO:0000256" key="6">
    <source>
        <dbReference type="ARBA" id="ARBA00023136"/>
    </source>
</evidence>
<evidence type="ECO:0000256" key="4">
    <source>
        <dbReference type="ARBA" id="ARBA00022692"/>
    </source>
</evidence>
<evidence type="ECO:0000256" key="2">
    <source>
        <dbReference type="ARBA" id="ARBA00005814"/>
    </source>
</evidence>
<comment type="subcellular location">
    <subcellularLocation>
        <location evidence="1">Membrane</location>
        <topology evidence="1">Multi-pass membrane protein</topology>
    </subcellularLocation>
</comment>
<feature type="non-terminal residue" evidence="8">
    <location>
        <position position="164"/>
    </location>
</feature>
<dbReference type="InterPro" id="IPR003439">
    <property type="entry name" value="ABC_transporter-like_ATP-bd"/>
</dbReference>
<dbReference type="GO" id="GO:0005886">
    <property type="term" value="C:plasma membrane"/>
    <property type="evidence" value="ECO:0007669"/>
    <property type="project" value="TreeGrafter"/>
</dbReference>